<reference evidence="1" key="1">
    <citation type="journal article" date="2021" name="Nat. Microbiol.">
        <title>Cocultivation of an ultrasmall environmental parasitic bacterium with lytic ability against bacteria associated with wastewater foams.</title>
        <authorList>
            <person name="Batinovic S."/>
            <person name="Rose J.J.A."/>
            <person name="Ratcliffe J."/>
            <person name="Seviour R.J."/>
            <person name="Petrovski S."/>
        </authorList>
    </citation>
    <scope>NUCLEOTIDE SEQUENCE</scope>
    <source>
        <strain evidence="1">CON44</strain>
    </source>
</reference>
<sequence>MSSDRKQIVLTVAADGTVRAETKGVVGPSCLDQIAVLEDLLEATTVTSEFTPDYHRTTVSDTAEDIDELYH</sequence>
<gene>
    <name evidence="1" type="ORF">GII30_01035</name>
</gene>
<evidence type="ECO:0000313" key="1">
    <source>
        <dbReference type="EMBL" id="QHN37953.1"/>
    </source>
</evidence>
<dbReference type="AlphaFoldDB" id="A0A857LIM0"/>
<dbReference type="Pfam" id="PF11211">
    <property type="entry name" value="DUF2997"/>
    <property type="match status" value="1"/>
</dbReference>
<organism evidence="1">
    <name type="scientific">Gordonia amarae</name>
    <dbReference type="NCBI Taxonomy" id="36821"/>
    <lineage>
        <taxon>Bacteria</taxon>
        <taxon>Bacillati</taxon>
        <taxon>Actinomycetota</taxon>
        <taxon>Actinomycetes</taxon>
        <taxon>Mycobacteriales</taxon>
        <taxon>Gordoniaceae</taxon>
        <taxon>Gordonia</taxon>
    </lineage>
</organism>
<dbReference type="RefSeq" id="WP_005192011.1">
    <property type="nucleotide sequence ID" value="NZ_CP045804.1"/>
</dbReference>
<dbReference type="EMBL" id="CP045810">
    <property type="protein sequence ID" value="QHN37953.1"/>
    <property type="molecule type" value="Genomic_DNA"/>
</dbReference>
<proteinExistence type="predicted"/>
<accession>A0A857LIM0</accession>
<name>A0A857LIM0_9ACTN</name>
<protein>
    <submittedName>
        <fullName evidence="1">DUF2997 domain-containing protein</fullName>
    </submittedName>
</protein>
<dbReference type="InterPro" id="IPR021375">
    <property type="entry name" value="DUF2997"/>
</dbReference>